<dbReference type="RefSeq" id="WP_160202149.1">
    <property type="nucleotide sequence ID" value="NZ_QXWK01000016.1"/>
</dbReference>
<feature type="signal peptide" evidence="2">
    <location>
        <begin position="1"/>
        <end position="23"/>
    </location>
</feature>
<organism evidence="4 5">
    <name type="scientific">Anaerotruncus colihominis</name>
    <dbReference type="NCBI Taxonomy" id="169435"/>
    <lineage>
        <taxon>Bacteria</taxon>
        <taxon>Bacillati</taxon>
        <taxon>Bacillota</taxon>
        <taxon>Clostridia</taxon>
        <taxon>Eubacteriales</taxon>
        <taxon>Oscillospiraceae</taxon>
        <taxon>Anaerotruncus</taxon>
    </lineage>
</organism>
<dbReference type="InterPro" id="IPR002508">
    <property type="entry name" value="MurNAc-LAA_cat"/>
</dbReference>
<dbReference type="GO" id="GO:0008745">
    <property type="term" value="F:N-acetylmuramoyl-L-alanine amidase activity"/>
    <property type="evidence" value="ECO:0007669"/>
    <property type="project" value="InterPro"/>
</dbReference>
<accession>A0A845QMF0</accession>
<name>A0A845QMF0_9FIRM</name>
<protein>
    <recommendedName>
        <fullName evidence="3">MurNAc-LAA domain-containing protein</fullName>
    </recommendedName>
</protein>
<comment type="caution">
    <text evidence="4">The sequence shown here is derived from an EMBL/GenBank/DDBJ whole genome shotgun (WGS) entry which is preliminary data.</text>
</comment>
<dbReference type="Pfam" id="PF01520">
    <property type="entry name" value="Amidase_3"/>
    <property type="match status" value="1"/>
</dbReference>
<dbReference type="SUPFAM" id="SSF53187">
    <property type="entry name" value="Zn-dependent exopeptidases"/>
    <property type="match status" value="1"/>
</dbReference>
<dbReference type="Proteomes" id="UP000446866">
    <property type="component" value="Unassembled WGS sequence"/>
</dbReference>
<feature type="chain" id="PRO_5032579174" description="MurNAc-LAA domain-containing protein" evidence="2">
    <location>
        <begin position="24"/>
        <end position="249"/>
    </location>
</feature>
<evidence type="ECO:0000256" key="2">
    <source>
        <dbReference type="SAM" id="SignalP"/>
    </source>
</evidence>
<dbReference type="SMART" id="SM00646">
    <property type="entry name" value="Ami_3"/>
    <property type="match status" value="1"/>
</dbReference>
<dbReference type="PANTHER" id="PTHR30404">
    <property type="entry name" value="N-ACETYLMURAMOYL-L-ALANINE AMIDASE"/>
    <property type="match status" value="1"/>
</dbReference>
<dbReference type="AlphaFoldDB" id="A0A845QMF0"/>
<evidence type="ECO:0000313" key="5">
    <source>
        <dbReference type="Proteomes" id="UP000446866"/>
    </source>
</evidence>
<dbReference type="GO" id="GO:0030288">
    <property type="term" value="C:outer membrane-bounded periplasmic space"/>
    <property type="evidence" value="ECO:0007669"/>
    <property type="project" value="TreeGrafter"/>
</dbReference>
<dbReference type="Gene3D" id="3.40.630.40">
    <property type="entry name" value="Zn-dependent exopeptidases"/>
    <property type="match status" value="1"/>
</dbReference>
<dbReference type="PANTHER" id="PTHR30404:SF0">
    <property type="entry name" value="N-ACETYLMURAMOYL-L-ALANINE AMIDASE AMIC"/>
    <property type="match status" value="1"/>
</dbReference>
<evidence type="ECO:0000259" key="3">
    <source>
        <dbReference type="SMART" id="SM00646"/>
    </source>
</evidence>
<keyword evidence="5" id="KW-1185">Reference proteome</keyword>
<evidence type="ECO:0000256" key="1">
    <source>
        <dbReference type="ARBA" id="ARBA00022801"/>
    </source>
</evidence>
<dbReference type="CDD" id="cd02696">
    <property type="entry name" value="MurNAc-LAA"/>
    <property type="match status" value="1"/>
</dbReference>
<evidence type="ECO:0000313" key="4">
    <source>
        <dbReference type="EMBL" id="NBH61867.1"/>
    </source>
</evidence>
<reference evidence="4 5" key="1">
    <citation type="submission" date="2018-08" db="EMBL/GenBank/DDBJ databases">
        <title>Murine metabolic-syndrome-specific gut microbial biobank.</title>
        <authorList>
            <person name="Liu C."/>
        </authorList>
    </citation>
    <scope>NUCLEOTIDE SEQUENCE [LARGE SCALE GENOMIC DNA]</scope>
    <source>
        <strain evidence="4 5">28</strain>
    </source>
</reference>
<dbReference type="EMBL" id="QXWK01000016">
    <property type="protein sequence ID" value="NBH61867.1"/>
    <property type="molecule type" value="Genomic_DNA"/>
</dbReference>
<keyword evidence="1" id="KW-0378">Hydrolase</keyword>
<proteinExistence type="predicted"/>
<sequence length="249" mass="27155">MRVKKGVMVLLLLAFVCFSPSYSKVVETAGKMEPQVILVLDAGHGGMDGGAIGGDGTKEQKINLDIVKALQEEAENYGMQIILTRATEDGLIAEGTEKWTKVGDLKARKEVIEAASPTLTISIHLNSFPSDSSVHGAQVFYPKEVETSLMEDSKEIAEKIQESLKEQLGDGADRIVLPKSGMYLFRNADHPMILVECGFLSNPEDLGNLKNPTYQQKIAEGIISAVAEYYNLSLPKNGRTKIVDSRTNP</sequence>
<dbReference type="GO" id="GO:0009253">
    <property type="term" value="P:peptidoglycan catabolic process"/>
    <property type="evidence" value="ECO:0007669"/>
    <property type="project" value="InterPro"/>
</dbReference>
<keyword evidence="2" id="KW-0732">Signal</keyword>
<feature type="domain" description="MurNAc-LAA" evidence="3">
    <location>
        <begin position="109"/>
        <end position="227"/>
    </location>
</feature>
<dbReference type="InterPro" id="IPR050695">
    <property type="entry name" value="N-acetylmuramoyl_amidase_3"/>
</dbReference>
<gene>
    <name evidence="4" type="ORF">D0435_09405</name>
</gene>